<evidence type="ECO:0000313" key="3">
    <source>
        <dbReference type="EMBL" id="KAK3581537.1"/>
    </source>
</evidence>
<organism evidence="3 4">
    <name type="scientific">Potamilus streckersoni</name>
    <dbReference type="NCBI Taxonomy" id="2493646"/>
    <lineage>
        <taxon>Eukaryota</taxon>
        <taxon>Metazoa</taxon>
        <taxon>Spiralia</taxon>
        <taxon>Lophotrochozoa</taxon>
        <taxon>Mollusca</taxon>
        <taxon>Bivalvia</taxon>
        <taxon>Autobranchia</taxon>
        <taxon>Heteroconchia</taxon>
        <taxon>Palaeoheterodonta</taxon>
        <taxon>Unionida</taxon>
        <taxon>Unionoidea</taxon>
        <taxon>Unionidae</taxon>
        <taxon>Ambleminae</taxon>
        <taxon>Lampsilini</taxon>
        <taxon>Potamilus</taxon>
    </lineage>
</organism>
<accession>A0AAE0VLR7</accession>
<reference evidence="3" key="2">
    <citation type="journal article" date="2021" name="Genome Biol. Evol.">
        <title>Developing a high-quality reference genome for a parasitic bivalve with doubly uniparental inheritance (Bivalvia: Unionida).</title>
        <authorList>
            <person name="Smith C.H."/>
        </authorList>
    </citation>
    <scope>NUCLEOTIDE SEQUENCE</scope>
    <source>
        <strain evidence="3">CHS0354</strain>
        <tissue evidence="3">Mantle</tissue>
    </source>
</reference>
<feature type="chain" id="PRO_5042190603" evidence="2">
    <location>
        <begin position="24"/>
        <end position="435"/>
    </location>
</feature>
<gene>
    <name evidence="3" type="ORF">CHS0354_031879</name>
</gene>
<keyword evidence="4" id="KW-1185">Reference proteome</keyword>
<protein>
    <submittedName>
        <fullName evidence="3">Uncharacterized protein</fullName>
    </submittedName>
</protein>
<keyword evidence="2" id="KW-0732">Signal</keyword>
<evidence type="ECO:0000256" key="2">
    <source>
        <dbReference type="SAM" id="SignalP"/>
    </source>
</evidence>
<comment type="caution">
    <text evidence="3">The sequence shown here is derived from an EMBL/GenBank/DDBJ whole genome shotgun (WGS) entry which is preliminary data.</text>
</comment>
<reference evidence="3" key="3">
    <citation type="submission" date="2023-05" db="EMBL/GenBank/DDBJ databases">
        <authorList>
            <person name="Smith C.H."/>
        </authorList>
    </citation>
    <scope>NUCLEOTIDE SEQUENCE</scope>
    <source>
        <strain evidence="3">CHS0354</strain>
        <tissue evidence="3">Mantle</tissue>
    </source>
</reference>
<feature type="signal peptide" evidence="2">
    <location>
        <begin position="1"/>
        <end position="23"/>
    </location>
</feature>
<name>A0AAE0VLR7_9BIVA</name>
<dbReference type="AlphaFoldDB" id="A0AAE0VLR7"/>
<sequence>MASQGILFRYFLVHGLLMEVSKGQNIINGDKDGDASLIKTLTQTTKPLQEILKPARNCAGQEIRNDTLKSSKENINTLIKQGVPNVQGPEHEARLQNIVVIRSHALAMKGKNSKSQVQLYSLIREKNEKDLTKATKSRKQGEHIGYFVTDGEIVDKNYIPVDETQNQTQEQHLLIFEKINITDDYEEYEPTINNQLQIQTIEDEEGVFDGINTTDIPEELEPVVNIKLQNQTRTEPKIGIFDRINTTEVPEKFQPVTNYTGAVINKPVQGRELYNNILTQGHTTITRDKVSDHSLLQALIWTTTEPRLEVFDGVNATDVPKELEPETNSTGVIINQPASGQEIQNDTLKSENGNMSRLIKEGITKVQPEESTGKAQNNIVMRALVLAMKRKGQVKLYSHIENKEGKEVIKARSSRKGGEHKISDKERGKKLKKDR</sequence>
<feature type="compositionally biased region" description="Basic and acidic residues" evidence="1">
    <location>
        <begin position="405"/>
        <end position="427"/>
    </location>
</feature>
<feature type="region of interest" description="Disordered" evidence="1">
    <location>
        <begin position="405"/>
        <end position="435"/>
    </location>
</feature>
<dbReference type="Proteomes" id="UP001195483">
    <property type="component" value="Unassembled WGS sequence"/>
</dbReference>
<reference evidence="3" key="1">
    <citation type="journal article" date="2021" name="Genome Biol. Evol.">
        <title>A High-Quality Reference Genome for a Parasitic Bivalve with Doubly Uniparental Inheritance (Bivalvia: Unionida).</title>
        <authorList>
            <person name="Smith C.H."/>
        </authorList>
    </citation>
    <scope>NUCLEOTIDE SEQUENCE</scope>
    <source>
        <strain evidence="3">CHS0354</strain>
    </source>
</reference>
<proteinExistence type="predicted"/>
<evidence type="ECO:0000313" key="4">
    <source>
        <dbReference type="Proteomes" id="UP001195483"/>
    </source>
</evidence>
<dbReference type="EMBL" id="JAEAOA010001897">
    <property type="protein sequence ID" value="KAK3581537.1"/>
    <property type="molecule type" value="Genomic_DNA"/>
</dbReference>
<evidence type="ECO:0000256" key="1">
    <source>
        <dbReference type="SAM" id="MobiDB-lite"/>
    </source>
</evidence>